<dbReference type="InterPro" id="IPR003399">
    <property type="entry name" value="Mce/MlaD"/>
</dbReference>
<gene>
    <name evidence="3" type="ORF">MGWOODY_Hyp2080</name>
</gene>
<reference evidence="3" key="1">
    <citation type="submission" date="2015-10" db="EMBL/GenBank/DDBJ databases">
        <authorList>
            <person name="Gilbert D.G."/>
        </authorList>
    </citation>
    <scope>NUCLEOTIDE SEQUENCE</scope>
</reference>
<evidence type="ECO:0000256" key="1">
    <source>
        <dbReference type="SAM" id="Phobius"/>
    </source>
</evidence>
<accession>A0A160TZV0</accession>
<dbReference type="PANTHER" id="PTHR36698">
    <property type="entry name" value="BLL5892 PROTEIN"/>
    <property type="match status" value="1"/>
</dbReference>
<organism evidence="3">
    <name type="scientific">hydrothermal vent metagenome</name>
    <dbReference type="NCBI Taxonomy" id="652676"/>
    <lineage>
        <taxon>unclassified sequences</taxon>
        <taxon>metagenomes</taxon>
        <taxon>ecological metagenomes</taxon>
    </lineage>
</organism>
<dbReference type="PANTHER" id="PTHR36698:SF2">
    <property type="entry name" value="MCE_MLAD DOMAIN-CONTAINING PROTEIN"/>
    <property type="match status" value="1"/>
</dbReference>
<keyword evidence="1" id="KW-0812">Transmembrane</keyword>
<proteinExistence type="predicted"/>
<keyword evidence="1" id="KW-0472">Membrane</keyword>
<dbReference type="Pfam" id="PF02470">
    <property type="entry name" value="MlaD"/>
    <property type="match status" value="1"/>
</dbReference>
<sequence length="319" mass="34034">METRANYALIGAFVLIATMAVAVFTLWLGQSQFRQDFEAYDIVFEGPVSLEQGASVRYIGIKVGEVSWVRIDRGDQSKVRARIRVDAETPVKVDSTASIQLAGITGITFVQITAGSPKAAPLRARPGQPVPVIKAERTQLDEIFAGGAEVLGKANRTIERVNLILTDENIESLSATIRNIETLSGQLAASDGTMAQATQTLKDVSAASARFEAASASLESFGTNADSQMTEFGSQANALVAEIREVAASANKTVEQSNLAVLAATDAIEGPATGALVDARLASRDLRLLINRLDRVARELEQNPQGFVVGDPAPYEESR</sequence>
<dbReference type="AlphaFoldDB" id="A0A160TZV0"/>
<evidence type="ECO:0000259" key="2">
    <source>
        <dbReference type="Pfam" id="PF02470"/>
    </source>
</evidence>
<evidence type="ECO:0000313" key="3">
    <source>
        <dbReference type="EMBL" id="CUS56287.1"/>
    </source>
</evidence>
<dbReference type="EMBL" id="CZQD01000019">
    <property type="protein sequence ID" value="CUS56287.1"/>
    <property type="molecule type" value="Genomic_DNA"/>
</dbReference>
<keyword evidence="1" id="KW-1133">Transmembrane helix</keyword>
<name>A0A160TZV0_9ZZZZ</name>
<feature type="domain" description="Mce/MlaD" evidence="2">
    <location>
        <begin position="48"/>
        <end position="115"/>
    </location>
</feature>
<protein>
    <submittedName>
        <fullName evidence="3">ABC-type transport system involved in resistance to organic solvents, periplasmic component</fullName>
    </submittedName>
</protein>
<feature type="transmembrane region" description="Helical" evidence="1">
    <location>
        <begin position="7"/>
        <end position="28"/>
    </location>
</feature>